<evidence type="ECO:0000313" key="2">
    <source>
        <dbReference type="EMBL" id="KAK5824614.1"/>
    </source>
</evidence>
<accession>A0ABR0PJK5</accession>
<dbReference type="Pfam" id="PF00078">
    <property type="entry name" value="RVT_1"/>
    <property type="match status" value="1"/>
</dbReference>
<keyword evidence="3" id="KW-1185">Reference proteome</keyword>
<proteinExistence type="predicted"/>
<comment type="caution">
    <text evidence="2">The sequence shown here is derived from an EMBL/GenBank/DDBJ whole genome shotgun (WGS) entry which is preliminary data.</text>
</comment>
<protein>
    <recommendedName>
        <fullName evidence="1">Reverse transcriptase domain-containing protein</fullName>
    </recommendedName>
</protein>
<evidence type="ECO:0000259" key="1">
    <source>
        <dbReference type="Pfam" id="PF00078"/>
    </source>
</evidence>
<dbReference type="InterPro" id="IPR000477">
    <property type="entry name" value="RT_dom"/>
</dbReference>
<dbReference type="PANTHER" id="PTHR33116">
    <property type="entry name" value="REVERSE TRANSCRIPTASE ZINC-BINDING DOMAIN-CONTAINING PROTEIN-RELATED-RELATED"/>
    <property type="match status" value="1"/>
</dbReference>
<name>A0ABR0PJK5_GOSAR</name>
<organism evidence="2 3">
    <name type="scientific">Gossypium arboreum</name>
    <name type="common">Tree cotton</name>
    <name type="synonym">Gossypium nanking</name>
    <dbReference type="NCBI Taxonomy" id="29729"/>
    <lineage>
        <taxon>Eukaryota</taxon>
        <taxon>Viridiplantae</taxon>
        <taxon>Streptophyta</taxon>
        <taxon>Embryophyta</taxon>
        <taxon>Tracheophyta</taxon>
        <taxon>Spermatophyta</taxon>
        <taxon>Magnoliopsida</taxon>
        <taxon>eudicotyledons</taxon>
        <taxon>Gunneridae</taxon>
        <taxon>Pentapetalae</taxon>
        <taxon>rosids</taxon>
        <taxon>malvids</taxon>
        <taxon>Malvales</taxon>
        <taxon>Malvaceae</taxon>
        <taxon>Malvoideae</taxon>
        <taxon>Gossypium</taxon>
    </lineage>
</organism>
<dbReference type="Proteomes" id="UP001358586">
    <property type="component" value="Chromosome 6"/>
</dbReference>
<sequence length="194" mass="22363">MTELVGSSLKLLFEWQVMWNRVPLSKFKPVRRIRQGCPLFPYLFVLCMEWLGHLIQSAISEGKWSPIRLSRNGPAISHFFFTDDLIIFSKVDLRHSGVLKTINARKTNILFSRGVDEIMVSIIGTMFGFQRVHNLDHYLGTSNTLLFVVEKVRGKLYSWEAKKLSLAGHVTLAQSVLLSIRSYFMQSMMIPRKI</sequence>
<dbReference type="PANTHER" id="PTHR33116:SF86">
    <property type="entry name" value="REVERSE TRANSCRIPTASE DOMAIN-CONTAINING PROTEIN"/>
    <property type="match status" value="1"/>
</dbReference>
<dbReference type="EMBL" id="JARKNE010000006">
    <property type="protein sequence ID" value="KAK5824614.1"/>
    <property type="molecule type" value="Genomic_DNA"/>
</dbReference>
<feature type="domain" description="Reverse transcriptase" evidence="1">
    <location>
        <begin position="21"/>
        <end position="105"/>
    </location>
</feature>
<gene>
    <name evidence="2" type="ORF">PVK06_019395</name>
</gene>
<reference evidence="2 3" key="1">
    <citation type="submission" date="2023-03" db="EMBL/GenBank/DDBJ databases">
        <title>WGS of Gossypium arboreum.</title>
        <authorList>
            <person name="Yu D."/>
        </authorList>
    </citation>
    <scope>NUCLEOTIDE SEQUENCE [LARGE SCALE GENOMIC DNA]</scope>
    <source>
        <tissue evidence="2">Leaf</tissue>
    </source>
</reference>
<evidence type="ECO:0000313" key="3">
    <source>
        <dbReference type="Proteomes" id="UP001358586"/>
    </source>
</evidence>